<gene>
    <name evidence="1" type="ORF">MNBD_DELTA01-1952</name>
</gene>
<evidence type="ECO:0000313" key="1">
    <source>
        <dbReference type="EMBL" id="VAV84745.1"/>
    </source>
</evidence>
<organism evidence="1">
    <name type="scientific">hydrothermal vent metagenome</name>
    <dbReference type="NCBI Taxonomy" id="652676"/>
    <lineage>
        <taxon>unclassified sequences</taxon>
        <taxon>metagenomes</taxon>
        <taxon>ecological metagenomes</taxon>
    </lineage>
</organism>
<name>A0A3B0RMI1_9ZZZZ</name>
<dbReference type="PANTHER" id="PTHR30087:SF1">
    <property type="entry name" value="HYPOTHETICAL CYTOSOLIC PROTEIN"/>
    <property type="match status" value="1"/>
</dbReference>
<proteinExistence type="predicted"/>
<dbReference type="Pfam" id="PF04463">
    <property type="entry name" value="2-thiour_desulf"/>
    <property type="match status" value="1"/>
</dbReference>
<dbReference type="PANTHER" id="PTHR30087">
    <property type="entry name" value="INNER MEMBRANE PROTEIN"/>
    <property type="match status" value="1"/>
</dbReference>
<dbReference type="InterPro" id="IPR007553">
    <property type="entry name" value="2-thiour_desulf"/>
</dbReference>
<accession>A0A3B0RMI1</accession>
<dbReference type="EMBL" id="UOEA01000071">
    <property type="protein sequence ID" value="VAV84745.1"/>
    <property type="molecule type" value="Genomic_DNA"/>
</dbReference>
<sequence length="157" mass="16476">MENNIKKIATDDTEAVIVSACLLGLPTRYDGGDSRSNELIKKLAGKVIIAVCPEELGGLSTPRPCSEITGDGTGADVLDGTACVQTSSGTEVTANFIKGAQEVLRIARLNKVTKAYLKEKSPSCGVKIIKQHGKDYAGSGVTAELLKRNKIETIGVA</sequence>
<reference evidence="1" key="1">
    <citation type="submission" date="2018-06" db="EMBL/GenBank/DDBJ databases">
        <authorList>
            <person name="Zhirakovskaya E."/>
        </authorList>
    </citation>
    <scope>NUCLEOTIDE SEQUENCE</scope>
</reference>
<dbReference type="AlphaFoldDB" id="A0A3B0RMI1"/>
<protein>
    <submittedName>
        <fullName evidence="1">Uncharacterized protein YbbK</fullName>
    </submittedName>
</protein>